<protein>
    <submittedName>
        <fullName evidence="1">Uncharacterized protein</fullName>
    </submittedName>
</protein>
<feature type="non-terminal residue" evidence="1">
    <location>
        <position position="127"/>
    </location>
</feature>
<name>X1HPA3_9ZZZZ</name>
<dbReference type="AlphaFoldDB" id="X1HPA3"/>
<comment type="caution">
    <text evidence="1">The sequence shown here is derived from an EMBL/GenBank/DDBJ whole genome shotgun (WGS) entry which is preliminary data.</text>
</comment>
<dbReference type="EMBL" id="BARU01029872">
    <property type="protein sequence ID" value="GAH71951.1"/>
    <property type="molecule type" value="Genomic_DNA"/>
</dbReference>
<reference evidence="1" key="1">
    <citation type="journal article" date="2014" name="Front. Microbiol.">
        <title>High frequency of phylogenetically diverse reductive dehalogenase-homologous genes in deep subseafloor sedimentary metagenomes.</title>
        <authorList>
            <person name="Kawai M."/>
            <person name="Futagami T."/>
            <person name="Toyoda A."/>
            <person name="Takaki Y."/>
            <person name="Nishi S."/>
            <person name="Hori S."/>
            <person name="Arai W."/>
            <person name="Tsubouchi T."/>
            <person name="Morono Y."/>
            <person name="Uchiyama I."/>
            <person name="Ito T."/>
            <person name="Fujiyama A."/>
            <person name="Inagaki F."/>
            <person name="Takami H."/>
        </authorList>
    </citation>
    <scope>NUCLEOTIDE SEQUENCE</scope>
    <source>
        <strain evidence="1">Expedition CK06-06</strain>
    </source>
</reference>
<accession>X1HPA3</accession>
<organism evidence="1">
    <name type="scientific">marine sediment metagenome</name>
    <dbReference type="NCBI Taxonomy" id="412755"/>
    <lineage>
        <taxon>unclassified sequences</taxon>
        <taxon>metagenomes</taxon>
        <taxon>ecological metagenomes</taxon>
    </lineage>
</organism>
<gene>
    <name evidence="1" type="ORF">S03H2_47467</name>
</gene>
<evidence type="ECO:0000313" key="1">
    <source>
        <dbReference type="EMBL" id="GAH71951.1"/>
    </source>
</evidence>
<sequence>MDENIAERVASALHPPEYGGFYNTVNSEPQDSWIKVFCSDWNKDHWAFYAYIGVDSYQEDLKGINRLIERLNWRDGDVYVELINHEDDAKNIYDKFCDRGGWDHGAILNAEAWIEISEEIENEPPTF</sequence>
<proteinExistence type="predicted"/>